<evidence type="ECO:0008006" key="3">
    <source>
        <dbReference type="Google" id="ProtNLM"/>
    </source>
</evidence>
<accession>A0AA35CMB7</accession>
<dbReference type="KEGG" id="cmic:caldi_10250"/>
<dbReference type="AlphaFoldDB" id="A0AA35CMB7"/>
<keyword evidence="2" id="KW-1185">Reference proteome</keyword>
<proteinExistence type="predicted"/>
<evidence type="ECO:0000313" key="2">
    <source>
        <dbReference type="Proteomes" id="UP001163687"/>
    </source>
</evidence>
<organism evidence="1 2">
    <name type="scientific">Caldinitratiruptor microaerophilus</name>
    <dbReference type="NCBI Taxonomy" id="671077"/>
    <lineage>
        <taxon>Bacteria</taxon>
        <taxon>Bacillati</taxon>
        <taxon>Bacillota</taxon>
        <taxon>Clostridia</taxon>
        <taxon>Eubacteriales</taxon>
        <taxon>Symbiobacteriaceae</taxon>
        <taxon>Caldinitratiruptor</taxon>
    </lineage>
</organism>
<dbReference type="EMBL" id="AP025628">
    <property type="protein sequence ID" value="BDG59935.1"/>
    <property type="molecule type" value="Genomic_DNA"/>
</dbReference>
<dbReference type="Proteomes" id="UP001163687">
    <property type="component" value="Chromosome"/>
</dbReference>
<gene>
    <name evidence="1" type="ORF">caldi_10250</name>
</gene>
<reference evidence="1" key="1">
    <citation type="submission" date="2022-03" db="EMBL/GenBank/DDBJ databases">
        <title>Complete genome sequence of Caldinitratiruptor microaerophilus.</title>
        <authorList>
            <person name="Mukaiyama R."/>
            <person name="Nishiyama T."/>
            <person name="Ueda K."/>
        </authorList>
    </citation>
    <scope>NUCLEOTIDE SEQUENCE</scope>
    <source>
        <strain evidence="1">JCM 16183</strain>
    </source>
</reference>
<dbReference type="RefSeq" id="WP_264844015.1">
    <property type="nucleotide sequence ID" value="NZ_AP025628.1"/>
</dbReference>
<sequence>MKGGEGSRGAAGAALLAAAGLLVFLGSASLDLLAVHAAHRQAQAAADAAALGSARALGAAWRSEIDRMGGSPSPADRYGAACRTLRSGWALARSRAAAWLATGGARLDRLRLTPDGRVEVRASVALPLRLAGPLRVRVPAAAAARPVLDGVTFPRCRR</sequence>
<name>A0AA35CMB7_9FIRM</name>
<protein>
    <recommendedName>
        <fullName evidence="3">Flp pilus-assembly TadE/G-like</fullName>
    </recommendedName>
</protein>
<evidence type="ECO:0000313" key="1">
    <source>
        <dbReference type="EMBL" id="BDG59935.1"/>
    </source>
</evidence>